<evidence type="ECO:0000313" key="2">
    <source>
        <dbReference type="EMBL" id="KAA5601213.1"/>
    </source>
</evidence>
<dbReference type="SUPFAM" id="SSF88697">
    <property type="entry name" value="PUA domain-like"/>
    <property type="match status" value="1"/>
</dbReference>
<name>A0A5M6HZ61_9HYPH</name>
<dbReference type="EMBL" id="VWPL01000014">
    <property type="protein sequence ID" value="KAA5601213.1"/>
    <property type="molecule type" value="Genomic_DNA"/>
</dbReference>
<keyword evidence="3" id="KW-1185">Reference proteome</keyword>
<dbReference type="InterPro" id="IPR002740">
    <property type="entry name" value="EVE_domain"/>
</dbReference>
<feature type="domain" description="EVE" evidence="1">
    <location>
        <begin position="2"/>
        <end position="135"/>
    </location>
</feature>
<evidence type="ECO:0000259" key="1">
    <source>
        <dbReference type="Pfam" id="PF01878"/>
    </source>
</evidence>
<proteinExistence type="predicted"/>
<comment type="caution">
    <text evidence="2">The sequence shown here is derived from an EMBL/GenBank/DDBJ whole genome shotgun (WGS) entry which is preliminary data.</text>
</comment>
<dbReference type="InterPro" id="IPR047197">
    <property type="entry name" value="THYN1-like_EVE"/>
</dbReference>
<dbReference type="Pfam" id="PF01878">
    <property type="entry name" value="EVE"/>
    <property type="match status" value="1"/>
</dbReference>
<reference evidence="2 3" key="1">
    <citation type="submission" date="2019-09" db="EMBL/GenBank/DDBJ databases">
        <title>Draft Whole-Genome sequence of Blastochloris sulfoviridis DSM 729.</title>
        <authorList>
            <person name="Meyer T.E."/>
            <person name="Kyndt J.A."/>
        </authorList>
    </citation>
    <scope>NUCLEOTIDE SEQUENCE [LARGE SCALE GENOMIC DNA]</scope>
    <source>
        <strain evidence="2 3">DSM 729</strain>
    </source>
</reference>
<dbReference type="OrthoDB" id="9791347at2"/>
<organism evidence="2 3">
    <name type="scientific">Blastochloris sulfoviridis</name>
    <dbReference type="NCBI Taxonomy" id="50712"/>
    <lineage>
        <taxon>Bacteria</taxon>
        <taxon>Pseudomonadati</taxon>
        <taxon>Pseudomonadota</taxon>
        <taxon>Alphaproteobacteria</taxon>
        <taxon>Hyphomicrobiales</taxon>
        <taxon>Blastochloridaceae</taxon>
        <taxon>Blastochloris</taxon>
    </lineage>
</organism>
<dbReference type="InterPro" id="IPR052181">
    <property type="entry name" value="5hmC_binding"/>
</dbReference>
<dbReference type="InterPro" id="IPR015947">
    <property type="entry name" value="PUA-like_sf"/>
</dbReference>
<dbReference type="PANTHER" id="PTHR14087:SF7">
    <property type="entry name" value="THYMOCYTE NUCLEAR PROTEIN 1"/>
    <property type="match status" value="1"/>
</dbReference>
<dbReference type="PANTHER" id="PTHR14087">
    <property type="entry name" value="THYMOCYTE NUCLEAR PROTEIN 1"/>
    <property type="match status" value="1"/>
</dbReference>
<dbReference type="RefSeq" id="WP_150097482.1">
    <property type="nucleotide sequence ID" value="NZ_VWPL01000014.1"/>
</dbReference>
<protein>
    <submittedName>
        <fullName evidence="2">EVE domain-containing protein</fullName>
    </submittedName>
</protein>
<dbReference type="Proteomes" id="UP000323886">
    <property type="component" value="Unassembled WGS sequence"/>
</dbReference>
<accession>A0A5M6HZ61</accession>
<dbReference type="Gene3D" id="3.10.590.10">
    <property type="entry name" value="ph1033 like domains"/>
    <property type="match status" value="1"/>
</dbReference>
<sequence length="140" mass="15092">MAHWLYKSEPVKWSWQDQVAAGAKGTAWDGVRNHAAKLNLLNMQAGERGFFYHSNEGKEIVGIVEVIKAAYPDPTAEPGSPWVVVDLKAVAPLPTPVPLATIKTVPALADMALLKYSRLSVQPVTDAEWAVICKMGGLAG</sequence>
<gene>
    <name evidence="2" type="ORF">F1193_09725</name>
</gene>
<dbReference type="AlphaFoldDB" id="A0A5M6HZ61"/>
<evidence type="ECO:0000313" key="3">
    <source>
        <dbReference type="Proteomes" id="UP000323886"/>
    </source>
</evidence>
<dbReference type="CDD" id="cd21133">
    <property type="entry name" value="EVE"/>
    <property type="match status" value="1"/>
</dbReference>